<proteinExistence type="predicted"/>
<protein>
    <submittedName>
        <fullName evidence="1">Uncharacterized protein</fullName>
    </submittedName>
</protein>
<dbReference type="AlphaFoldDB" id="A0A8D8QVZ7"/>
<name>A0A8D8QVZ7_9HEMI</name>
<sequence length="118" mass="13635">MMRCGQSCKHHMSTPFTLRVFSGWVEELFQNNPAQNKESKYQIMELCDLQTRKEVGPGFVKLLDKERFPPKVFWAEAGESVKLSKTKLKRYVIKSRWIKAVNTILALHRMGAKFGCLG</sequence>
<reference evidence="1" key="1">
    <citation type="submission" date="2021-05" db="EMBL/GenBank/DDBJ databases">
        <authorList>
            <person name="Alioto T."/>
            <person name="Alioto T."/>
            <person name="Gomez Garrido J."/>
        </authorList>
    </citation>
    <scope>NUCLEOTIDE SEQUENCE</scope>
</reference>
<accession>A0A8D8QVZ7</accession>
<evidence type="ECO:0000313" key="1">
    <source>
        <dbReference type="EMBL" id="CAG6638037.1"/>
    </source>
</evidence>
<organism evidence="1">
    <name type="scientific">Cacopsylla melanoneura</name>
    <dbReference type="NCBI Taxonomy" id="428564"/>
    <lineage>
        <taxon>Eukaryota</taxon>
        <taxon>Metazoa</taxon>
        <taxon>Ecdysozoa</taxon>
        <taxon>Arthropoda</taxon>
        <taxon>Hexapoda</taxon>
        <taxon>Insecta</taxon>
        <taxon>Pterygota</taxon>
        <taxon>Neoptera</taxon>
        <taxon>Paraneoptera</taxon>
        <taxon>Hemiptera</taxon>
        <taxon>Sternorrhyncha</taxon>
        <taxon>Psylloidea</taxon>
        <taxon>Psyllidae</taxon>
        <taxon>Psyllinae</taxon>
        <taxon>Cacopsylla</taxon>
    </lineage>
</organism>
<dbReference type="EMBL" id="HBUF01100986">
    <property type="protein sequence ID" value="CAG6638037.1"/>
    <property type="molecule type" value="Transcribed_RNA"/>
</dbReference>